<accession>A0A4R8LD03</accession>
<name>A0A4R8LD03_9BACL</name>
<organism evidence="2 3">
    <name type="scientific">Alicyclobacillus sacchari</name>
    <dbReference type="NCBI Taxonomy" id="392010"/>
    <lineage>
        <taxon>Bacteria</taxon>
        <taxon>Bacillati</taxon>
        <taxon>Bacillota</taxon>
        <taxon>Bacilli</taxon>
        <taxon>Bacillales</taxon>
        <taxon>Alicyclobacillaceae</taxon>
        <taxon>Alicyclobacillus</taxon>
    </lineage>
</organism>
<reference evidence="2 3" key="1">
    <citation type="submission" date="2019-03" db="EMBL/GenBank/DDBJ databases">
        <title>Genomic Encyclopedia of Type Strains, Phase IV (KMG-IV): sequencing the most valuable type-strain genomes for metagenomic binning, comparative biology and taxonomic classification.</title>
        <authorList>
            <person name="Goeker M."/>
        </authorList>
    </citation>
    <scope>NUCLEOTIDE SEQUENCE [LARGE SCALE GENOMIC DNA]</scope>
    <source>
        <strain evidence="2 3">DSM 17974</strain>
    </source>
</reference>
<dbReference type="Proteomes" id="UP000294581">
    <property type="component" value="Unassembled WGS sequence"/>
</dbReference>
<dbReference type="CDD" id="cd04301">
    <property type="entry name" value="NAT_SF"/>
    <property type="match status" value="1"/>
</dbReference>
<dbReference type="InterPro" id="IPR000182">
    <property type="entry name" value="GNAT_dom"/>
</dbReference>
<protein>
    <submittedName>
        <fullName evidence="2">Acetyltransferase (GNAT) family protein</fullName>
    </submittedName>
</protein>
<dbReference type="InterPro" id="IPR016181">
    <property type="entry name" value="Acyl_CoA_acyltransferase"/>
</dbReference>
<comment type="caution">
    <text evidence="2">The sequence shown here is derived from an EMBL/GenBank/DDBJ whole genome shotgun (WGS) entry which is preliminary data.</text>
</comment>
<dbReference type="PROSITE" id="PS51186">
    <property type="entry name" value="GNAT"/>
    <property type="match status" value="1"/>
</dbReference>
<dbReference type="Pfam" id="PF00583">
    <property type="entry name" value="Acetyltransf_1"/>
    <property type="match status" value="1"/>
</dbReference>
<dbReference type="AlphaFoldDB" id="A0A4R8LD03"/>
<dbReference type="GO" id="GO:0016747">
    <property type="term" value="F:acyltransferase activity, transferring groups other than amino-acyl groups"/>
    <property type="evidence" value="ECO:0007669"/>
    <property type="project" value="InterPro"/>
</dbReference>
<evidence type="ECO:0000313" key="2">
    <source>
        <dbReference type="EMBL" id="TDY40118.1"/>
    </source>
</evidence>
<evidence type="ECO:0000259" key="1">
    <source>
        <dbReference type="PROSITE" id="PS51186"/>
    </source>
</evidence>
<keyword evidence="3" id="KW-1185">Reference proteome</keyword>
<feature type="domain" description="N-acetyltransferase" evidence="1">
    <location>
        <begin position="33"/>
        <end position="180"/>
    </location>
</feature>
<dbReference type="SUPFAM" id="SSF55729">
    <property type="entry name" value="Acyl-CoA N-acyltransferases (Nat)"/>
    <property type="match status" value="1"/>
</dbReference>
<sequence length="193" mass="21565">MTEYYFDQVVFLMGVLSIDVTVIKPTIEHASAISIICATGWKQTVQGLCSEEYQTLNVQNWYHPERVCNDILTGSYTHVALVDSVVVGTIGGGMTGSQTGEVFVLYVDEKYRYKGIGRLLLEALTQQQLNSGAIEQYVSVQEGNYLGIPFYEARGFICKGKRSKVTETGETLVSLRYWREIVSSSVKDHVNND</sequence>
<evidence type="ECO:0000313" key="3">
    <source>
        <dbReference type="Proteomes" id="UP000294581"/>
    </source>
</evidence>
<proteinExistence type="predicted"/>
<gene>
    <name evidence="2" type="ORF">C7445_1258</name>
</gene>
<keyword evidence="2" id="KW-0808">Transferase</keyword>
<dbReference type="Gene3D" id="3.40.630.30">
    <property type="match status" value="1"/>
</dbReference>
<dbReference type="EMBL" id="SORF01000025">
    <property type="protein sequence ID" value="TDY40118.1"/>
    <property type="molecule type" value="Genomic_DNA"/>
</dbReference>